<dbReference type="Gene3D" id="3.40.50.2000">
    <property type="entry name" value="Glycogen Phosphorylase B"/>
    <property type="match status" value="1"/>
</dbReference>
<evidence type="ECO:0000256" key="1">
    <source>
        <dbReference type="ARBA" id="ARBA00022679"/>
    </source>
</evidence>
<dbReference type="Pfam" id="PF13692">
    <property type="entry name" value="Glyco_trans_1_4"/>
    <property type="match status" value="1"/>
</dbReference>
<keyword evidence="3" id="KW-1185">Reference proteome</keyword>
<keyword evidence="1 2" id="KW-0808">Transferase</keyword>
<dbReference type="SUPFAM" id="SSF53756">
    <property type="entry name" value="UDP-Glycosyltransferase/glycogen phosphorylase"/>
    <property type="match status" value="1"/>
</dbReference>
<dbReference type="GO" id="GO:0016757">
    <property type="term" value="F:glycosyltransferase activity"/>
    <property type="evidence" value="ECO:0007669"/>
    <property type="project" value="UniProtKB-KW"/>
</dbReference>
<comment type="caution">
    <text evidence="2">The sequence shown here is derived from an EMBL/GenBank/DDBJ whole genome shotgun (WGS) entry which is preliminary data.</text>
</comment>
<gene>
    <name evidence="2" type="ORF">ACH3VR_17460</name>
</gene>
<evidence type="ECO:0000313" key="2">
    <source>
        <dbReference type="EMBL" id="MFH8252157.1"/>
    </source>
</evidence>
<evidence type="ECO:0000313" key="3">
    <source>
        <dbReference type="Proteomes" id="UP001610861"/>
    </source>
</evidence>
<dbReference type="EC" id="2.4.-.-" evidence="2"/>
<keyword evidence="2" id="KW-0328">Glycosyltransferase</keyword>
<reference evidence="2 3" key="1">
    <citation type="submission" date="2024-09" db="EMBL/GenBank/DDBJ databases">
        <authorList>
            <person name="Pan X."/>
        </authorList>
    </citation>
    <scope>NUCLEOTIDE SEQUENCE [LARGE SCALE GENOMIC DNA]</scope>
    <source>
        <strain evidence="2 3">B2969</strain>
    </source>
</reference>
<proteinExistence type="predicted"/>
<name>A0ABW7QD73_9MICO</name>
<dbReference type="Proteomes" id="UP001610861">
    <property type="component" value="Unassembled WGS sequence"/>
</dbReference>
<accession>A0ABW7QD73</accession>
<protein>
    <submittedName>
        <fullName evidence="2">Glycosyltransferase</fullName>
        <ecNumber evidence="2">2.4.-.-</ecNumber>
    </submittedName>
</protein>
<sequence>MSLRILFVSHSNPYGPFRVGSHHLAGEFADRGHEVVHLSTPLSIAHVLTGRIPVERVRAAPVDRIGQDGVRYLVPRSLLPAGVGRFRVQHTTRRLRLPRFDVVLIDQPLLWSRSLRRVGARIVYRPTDEYPEGLKARLQKDVLRHADGVVATSGEVLRRLGPLDIPSVILENGVDVRRFAPERVAARAQVCVYVGALDSRFDWDQLNAWATEFGAWRFLVAGPATEAPTRLPRNVEMLGPVRYEELPLLLSGARVGLLPLSAHSLNAGRSPMKLWEYLASGLAVVSRETPVLRPIPEMGVFTYTDATAASSALRAAMRVEIPNDAGADRAREHSWTVKGEALLEFIASLPADQRPAGSRRTRRG</sequence>
<dbReference type="PANTHER" id="PTHR46401">
    <property type="entry name" value="GLYCOSYLTRANSFERASE WBBK-RELATED"/>
    <property type="match status" value="1"/>
</dbReference>
<dbReference type="EMBL" id="JBIQWL010000007">
    <property type="protein sequence ID" value="MFH8252157.1"/>
    <property type="molecule type" value="Genomic_DNA"/>
</dbReference>
<organism evidence="2 3">
    <name type="scientific">Microbacterium alkaliflavum</name>
    <dbReference type="NCBI Taxonomy" id="3248839"/>
    <lineage>
        <taxon>Bacteria</taxon>
        <taxon>Bacillati</taxon>
        <taxon>Actinomycetota</taxon>
        <taxon>Actinomycetes</taxon>
        <taxon>Micrococcales</taxon>
        <taxon>Microbacteriaceae</taxon>
        <taxon>Microbacterium</taxon>
    </lineage>
</organism>
<dbReference type="PANTHER" id="PTHR46401:SF2">
    <property type="entry name" value="GLYCOSYLTRANSFERASE WBBK-RELATED"/>
    <property type="match status" value="1"/>
</dbReference>
<dbReference type="RefSeq" id="WP_397557590.1">
    <property type="nucleotide sequence ID" value="NZ_JBIQWL010000007.1"/>
</dbReference>